<evidence type="ECO:0000256" key="1">
    <source>
        <dbReference type="SAM" id="MobiDB-lite"/>
    </source>
</evidence>
<reference evidence="3 4" key="1">
    <citation type="submission" date="2018-05" db="EMBL/GenBank/DDBJ databases">
        <title>Micromonospora atacamensis sp. nov., a novel actinobacteria isolated from high altitude Atacama Desert soil.</title>
        <authorList>
            <person name="Carro L."/>
            <person name="Golinska P."/>
            <person name="Klenk H.-P."/>
            <person name="Goodfellow M."/>
        </authorList>
    </citation>
    <scope>NUCLEOTIDE SEQUENCE [LARGE SCALE GENOMIC DNA]</scope>
    <source>
        <strain evidence="3 4">5R2A7</strain>
    </source>
</reference>
<dbReference type="InterPro" id="IPR001173">
    <property type="entry name" value="Glyco_trans_2-like"/>
</dbReference>
<feature type="region of interest" description="Disordered" evidence="1">
    <location>
        <begin position="1"/>
        <end position="24"/>
    </location>
</feature>
<proteinExistence type="predicted"/>
<dbReference type="AlphaFoldDB" id="A0A317D3C3"/>
<gene>
    <name evidence="3" type="ORF">DKT68_14710</name>
</gene>
<feature type="domain" description="Glycosyltransferase 2-like" evidence="2">
    <location>
        <begin position="45"/>
        <end position="174"/>
    </location>
</feature>
<protein>
    <recommendedName>
        <fullName evidence="2">Glycosyltransferase 2-like domain-containing protein</fullName>
    </recommendedName>
</protein>
<dbReference type="PANTHER" id="PTHR43685">
    <property type="entry name" value="GLYCOSYLTRANSFERASE"/>
    <property type="match status" value="1"/>
</dbReference>
<dbReference type="Gene3D" id="3.90.550.10">
    <property type="entry name" value="Spore Coat Polysaccharide Biosynthesis Protein SpsA, Chain A"/>
    <property type="match status" value="1"/>
</dbReference>
<keyword evidence="4" id="KW-1185">Reference proteome</keyword>
<dbReference type="EMBL" id="QGKR01000195">
    <property type="protein sequence ID" value="PWR08650.1"/>
    <property type="molecule type" value="Genomic_DNA"/>
</dbReference>
<evidence type="ECO:0000313" key="3">
    <source>
        <dbReference type="EMBL" id="PWR08650.1"/>
    </source>
</evidence>
<comment type="caution">
    <text evidence="3">The sequence shown here is derived from an EMBL/GenBank/DDBJ whole genome shotgun (WGS) entry which is preliminary data.</text>
</comment>
<accession>A0A317D3C3</accession>
<dbReference type="Proteomes" id="UP000245410">
    <property type="component" value="Unassembled WGS sequence"/>
</dbReference>
<dbReference type="SUPFAM" id="SSF53448">
    <property type="entry name" value="Nucleotide-diphospho-sugar transferases"/>
    <property type="match status" value="1"/>
</dbReference>
<sequence length="299" mass="33269">MNPSLPVPVRGEHPRPPRQGGQVVEPTDRAVTDAVTTPVVRPTFSVCIVVRDRATLLVNAVCSVLGNTFQDFELVIVDDGSQVPVSQVIEEAGLASDRRVRVVSQPPTGIAEARNLGLRVAVGRYVTVLDSDDELTPDALSRLHHLLTTAGRSWVYADYTEITRGGARLIRLPEYASAGRMLLGVLTRPRLPFKHSGTTIDRRVLDTIGGYDESFRLFEDVELMLRALRSGVHPCHLDHPIVRFQRHDDNVTRGRLGGLVFWFRLIDMYRPSRFPGVGLSIKALRALSETGKWLVTRIR</sequence>
<name>A0A317D3C3_9ACTN</name>
<dbReference type="InterPro" id="IPR029044">
    <property type="entry name" value="Nucleotide-diphossugar_trans"/>
</dbReference>
<dbReference type="InterPro" id="IPR050834">
    <property type="entry name" value="Glycosyltransf_2"/>
</dbReference>
<dbReference type="Pfam" id="PF00535">
    <property type="entry name" value="Glycos_transf_2"/>
    <property type="match status" value="1"/>
</dbReference>
<organism evidence="3 4">
    <name type="scientific">Micromonospora acroterricola</name>
    <dbReference type="NCBI Taxonomy" id="2202421"/>
    <lineage>
        <taxon>Bacteria</taxon>
        <taxon>Bacillati</taxon>
        <taxon>Actinomycetota</taxon>
        <taxon>Actinomycetes</taxon>
        <taxon>Micromonosporales</taxon>
        <taxon>Micromonosporaceae</taxon>
        <taxon>Micromonospora</taxon>
    </lineage>
</organism>
<dbReference type="PANTHER" id="PTHR43685:SF2">
    <property type="entry name" value="GLYCOSYLTRANSFERASE 2-LIKE DOMAIN-CONTAINING PROTEIN"/>
    <property type="match status" value="1"/>
</dbReference>
<evidence type="ECO:0000313" key="4">
    <source>
        <dbReference type="Proteomes" id="UP000245410"/>
    </source>
</evidence>
<evidence type="ECO:0000259" key="2">
    <source>
        <dbReference type="Pfam" id="PF00535"/>
    </source>
</evidence>